<dbReference type="STRING" id="27835.A0A0N4YP19"/>
<dbReference type="AlphaFoldDB" id="A0A0N4YP19"/>
<gene>
    <name evidence="1" type="ORF">NBR_LOCUS18991</name>
</gene>
<reference evidence="3" key="1">
    <citation type="submission" date="2017-02" db="UniProtKB">
        <authorList>
            <consortium name="WormBaseParasite"/>
        </authorList>
    </citation>
    <scope>IDENTIFICATION</scope>
</reference>
<evidence type="ECO:0000313" key="3">
    <source>
        <dbReference type="WBParaSite" id="NBR_0001899001-mRNA-1"/>
    </source>
</evidence>
<sequence length="119" mass="13886">MMRHRRYKRAKSLEKYVALPPSYELVLSHDEPPHLDSTLAVTVEEGQTLRLKCTAGEGIDEQTLKFERELEEIKGKRSPRRCHFYFYKKVSLLLHNNYQKLYQKSTISSISCSSSGKHL</sequence>
<evidence type="ECO:0000313" key="1">
    <source>
        <dbReference type="EMBL" id="VDL82720.1"/>
    </source>
</evidence>
<accession>A0A0N4YP19</accession>
<proteinExistence type="predicted"/>
<organism evidence="3">
    <name type="scientific">Nippostrongylus brasiliensis</name>
    <name type="common">Rat hookworm</name>
    <dbReference type="NCBI Taxonomy" id="27835"/>
    <lineage>
        <taxon>Eukaryota</taxon>
        <taxon>Metazoa</taxon>
        <taxon>Ecdysozoa</taxon>
        <taxon>Nematoda</taxon>
        <taxon>Chromadorea</taxon>
        <taxon>Rhabditida</taxon>
        <taxon>Rhabditina</taxon>
        <taxon>Rhabditomorpha</taxon>
        <taxon>Strongyloidea</taxon>
        <taxon>Heligmosomidae</taxon>
        <taxon>Nippostrongylus</taxon>
    </lineage>
</organism>
<name>A0A0N4YP19_NIPBR</name>
<reference evidence="1 2" key="2">
    <citation type="submission" date="2018-11" db="EMBL/GenBank/DDBJ databases">
        <authorList>
            <consortium name="Pathogen Informatics"/>
        </authorList>
    </citation>
    <scope>NUCLEOTIDE SEQUENCE [LARGE SCALE GENOMIC DNA]</scope>
</reference>
<evidence type="ECO:0000313" key="2">
    <source>
        <dbReference type="Proteomes" id="UP000271162"/>
    </source>
</evidence>
<dbReference type="EMBL" id="UYSL01023825">
    <property type="protein sequence ID" value="VDL82720.1"/>
    <property type="molecule type" value="Genomic_DNA"/>
</dbReference>
<dbReference type="Proteomes" id="UP000271162">
    <property type="component" value="Unassembled WGS sequence"/>
</dbReference>
<protein>
    <submittedName>
        <fullName evidence="3">Ig-like domain-containing protein</fullName>
    </submittedName>
</protein>
<dbReference type="WBParaSite" id="NBR_0001899001-mRNA-1">
    <property type="protein sequence ID" value="NBR_0001899001-mRNA-1"/>
    <property type="gene ID" value="NBR_0001899001"/>
</dbReference>
<keyword evidence="2" id="KW-1185">Reference proteome</keyword>